<organism evidence="7 8">
    <name type="scientific">Diatraea saccharalis</name>
    <name type="common">sugarcane borer</name>
    <dbReference type="NCBI Taxonomy" id="40085"/>
    <lineage>
        <taxon>Eukaryota</taxon>
        <taxon>Metazoa</taxon>
        <taxon>Ecdysozoa</taxon>
        <taxon>Arthropoda</taxon>
        <taxon>Hexapoda</taxon>
        <taxon>Insecta</taxon>
        <taxon>Pterygota</taxon>
        <taxon>Neoptera</taxon>
        <taxon>Endopterygota</taxon>
        <taxon>Lepidoptera</taxon>
        <taxon>Glossata</taxon>
        <taxon>Ditrysia</taxon>
        <taxon>Pyraloidea</taxon>
        <taxon>Crambidae</taxon>
        <taxon>Crambinae</taxon>
        <taxon>Diatraea</taxon>
    </lineage>
</organism>
<evidence type="ECO:0000313" key="7">
    <source>
        <dbReference type="EMBL" id="CAG9788673.1"/>
    </source>
</evidence>
<feature type="domain" description="Hemocyanin N-terminal" evidence="5">
    <location>
        <begin position="32"/>
        <end position="152"/>
    </location>
</feature>
<feature type="chain" id="PRO_5040489012" evidence="3">
    <location>
        <begin position="18"/>
        <end position="747"/>
    </location>
</feature>
<dbReference type="PANTHER" id="PTHR11511">
    <property type="entry name" value="LARVAL STORAGE PROTEIN/PHENOLOXIDASE"/>
    <property type="match status" value="1"/>
</dbReference>
<dbReference type="Proteomes" id="UP001153714">
    <property type="component" value="Chromosome 2"/>
</dbReference>
<dbReference type="Gene3D" id="1.10.1280.10">
    <property type="entry name" value="Di-copper center containing domain from catechol oxidase"/>
    <property type="match status" value="1"/>
</dbReference>
<proteinExistence type="inferred from homology"/>
<evidence type="ECO:0000256" key="1">
    <source>
        <dbReference type="ARBA" id="ARBA00022761"/>
    </source>
</evidence>
<dbReference type="SUPFAM" id="SSF81296">
    <property type="entry name" value="E set domains"/>
    <property type="match status" value="1"/>
</dbReference>
<dbReference type="Pfam" id="PF03723">
    <property type="entry name" value="Hemocyanin_C"/>
    <property type="match status" value="1"/>
</dbReference>
<dbReference type="PRINTS" id="PR00187">
    <property type="entry name" value="HAEMOCYANIN"/>
</dbReference>
<dbReference type="InterPro" id="IPR036697">
    <property type="entry name" value="Hemocyanin_N_sf"/>
</dbReference>
<dbReference type="OrthoDB" id="6371642at2759"/>
<dbReference type="PROSITE" id="PS00210">
    <property type="entry name" value="HEMOCYANIN_2"/>
    <property type="match status" value="1"/>
</dbReference>
<feature type="signal peptide" evidence="3">
    <location>
        <begin position="1"/>
        <end position="17"/>
    </location>
</feature>
<dbReference type="InterPro" id="IPR037020">
    <property type="entry name" value="Hemocyanin_C_sf"/>
</dbReference>
<name>A0A9N9R385_9NEOP</name>
<gene>
    <name evidence="7" type="ORF">DIATSA_LOCUS6466</name>
</gene>
<dbReference type="InterPro" id="IPR000896">
    <property type="entry name" value="Hemocyanin/hexamerin_mid_dom"/>
</dbReference>
<dbReference type="Gene3D" id="2.60.40.1520">
    <property type="entry name" value="Hemocyanin, C-terminal domain"/>
    <property type="match status" value="1"/>
</dbReference>
<evidence type="ECO:0000259" key="4">
    <source>
        <dbReference type="Pfam" id="PF00372"/>
    </source>
</evidence>
<dbReference type="InterPro" id="IPR013788">
    <property type="entry name" value="Hemocyanin/hexamerin"/>
</dbReference>
<dbReference type="AlphaFoldDB" id="A0A9N9R385"/>
<feature type="domain" description="Hemocyanin middle" evidence="4">
    <location>
        <begin position="157"/>
        <end position="435"/>
    </location>
</feature>
<keyword evidence="3" id="KW-0732">Signal</keyword>
<dbReference type="SUPFAM" id="SSF48056">
    <property type="entry name" value="Di-copper centre-containing domain"/>
    <property type="match status" value="1"/>
</dbReference>
<dbReference type="InterPro" id="IPR014756">
    <property type="entry name" value="Ig_E-set"/>
</dbReference>
<keyword evidence="1" id="KW-0758">Storage protein</keyword>
<feature type="domain" description="Hemocyanin C-terminal" evidence="6">
    <location>
        <begin position="446"/>
        <end position="696"/>
    </location>
</feature>
<dbReference type="Pfam" id="PF00372">
    <property type="entry name" value="Hemocyanin_M"/>
    <property type="match status" value="1"/>
</dbReference>
<dbReference type="InterPro" id="IPR005204">
    <property type="entry name" value="Hemocyanin_N"/>
</dbReference>
<dbReference type="EMBL" id="OU893333">
    <property type="protein sequence ID" value="CAG9788673.1"/>
    <property type="molecule type" value="Genomic_DNA"/>
</dbReference>
<dbReference type="InterPro" id="IPR005203">
    <property type="entry name" value="Hemocyanin_C"/>
</dbReference>
<comment type="similarity">
    <text evidence="2">Belongs to the hemocyanin family.</text>
</comment>
<dbReference type="InterPro" id="IPR008922">
    <property type="entry name" value="Di-copper_centre_dom_sf"/>
</dbReference>
<protein>
    <submittedName>
        <fullName evidence="7">Uncharacterized protein</fullName>
    </submittedName>
</protein>
<dbReference type="PROSITE" id="PS00209">
    <property type="entry name" value="HEMOCYANIN_1"/>
    <property type="match status" value="1"/>
</dbReference>
<dbReference type="GO" id="GO:0045735">
    <property type="term" value="F:nutrient reservoir activity"/>
    <property type="evidence" value="ECO:0007669"/>
    <property type="project" value="UniProtKB-KW"/>
</dbReference>
<dbReference type="SUPFAM" id="SSF48050">
    <property type="entry name" value="Hemocyanin, N-terminal domain"/>
    <property type="match status" value="1"/>
</dbReference>
<reference evidence="7" key="1">
    <citation type="submission" date="2021-12" db="EMBL/GenBank/DDBJ databases">
        <authorList>
            <person name="King R."/>
        </authorList>
    </citation>
    <scope>NUCLEOTIDE SEQUENCE</scope>
</reference>
<dbReference type="GO" id="GO:0005615">
    <property type="term" value="C:extracellular space"/>
    <property type="evidence" value="ECO:0007669"/>
    <property type="project" value="UniProtKB-ARBA"/>
</dbReference>
<dbReference type="Pfam" id="PF03722">
    <property type="entry name" value="Hemocyanin_N"/>
    <property type="match status" value="1"/>
</dbReference>
<evidence type="ECO:0000256" key="3">
    <source>
        <dbReference type="SAM" id="SignalP"/>
    </source>
</evidence>
<evidence type="ECO:0000256" key="2">
    <source>
        <dbReference type="ARBA" id="ARBA00038082"/>
    </source>
</evidence>
<evidence type="ECO:0000259" key="5">
    <source>
        <dbReference type="Pfam" id="PF03722"/>
    </source>
</evidence>
<dbReference type="Gene3D" id="1.20.1370.10">
    <property type="entry name" value="Hemocyanin, N-terminal domain"/>
    <property type="match status" value="1"/>
</dbReference>
<sequence length="747" mass="88256">MREVVLVILGLVAMAAARQVDDNTLVTLDIKQRQTFIFKLLNKVMEPVMYKEIEEIGKNYNIEENVNLYTKTDVVKTFINNLKIGTLPRGEIFTIHVDRQLKEVVTMFHVLYYAKDFVTFIKTACWMRLYLNEGMFVYALTVAVRQREDCKGIILPPPYEIYPYYFVRADVIQRAYFLKMKRGLLDNKLCDFYGIRKSEKDILIIDENIYDKRVVLNKDNVLNYFTEDIDLNTYYYYFHVDYPFWMKDEVFDKNKFRRFELNLYVYQQILARYYLERLSNGLGKIEPLSWHKPIRKGYWPWLVLHNGVQLPLRANNYVVVRDDNIELVRLAEGYEQIIKDAIIKGFVEINGVRLELTKAEDIETLGRLIYGKIDKKLDNLQVDAYRYLLIIVKSILGYNDPFNNKYFVAPTILDNYQTALRDPVFYQLQKRLIDLVFLFKLRLPSYNRDDLYFPGVKIDNVVTDKLVTYFDDYLMDMTNAVILSEDELKKTSSDLKFLVRKRRLNHQPFKVTVDVLSDKAVDSVVRIFLGPKNDELGRLLDINSNRVNFVELDSFIYKLSTGKNTIVRKSVDMHNLVRDRIFTRDLWKKVDSISDFRDLLIKDLRNYHTGFPARLLLPKGFVGGMNLWLYVIVTPLKLVDNVDLNILDSSRKDLVVDFRSTTLLDKRPLGFPFDRRIDVAKFFTPNMKFIDVAIFHKQQVCDMRTRWEKWVLRDYIVSDRSPLDDSVFVDTDLNKVALDHDVNIFDV</sequence>
<accession>A0A9N9R385</accession>
<dbReference type="PANTHER" id="PTHR11511:SF5">
    <property type="entry name" value="FAT-BODY PROTEIN 1-RELATED"/>
    <property type="match status" value="1"/>
</dbReference>
<feature type="non-terminal residue" evidence="7">
    <location>
        <position position="747"/>
    </location>
</feature>
<reference evidence="7" key="2">
    <citation type="submission" date="2022-10" db="EMBL/GenBank/DDBJ databases">
        <authorList>
            <consortium name="ENA_rothamsted_submissions"/>
            <consortium name="culmorum"/>
            <person name="King R."/>
        </authorList>
    </citation>
    <scope>NUCLEOTIDE SEQUENCE</scope>
</reference>
<keyword evidence="8" id="KW-1185">Reference proteome</keyword>
<evidence type="ECO:0000313" key="8">
    <source>
        <dbReference type="Proteomes" id="UP001153714"/>
    </source>
</evidence>
<evidence type="ECO:0000259" key="6">
    <source>
        <dbReference type="Pfam" id="PF03723"/>
    </source>
</evidence>